<organism evidence="5">
    <name type="scientific">uncultured Truepera sp</name>
    <dbReference type="NCBI Taxonomy" id="543023"/>
    <lineage>
        <taxon>Bacteria</taxon>
        <taxon>Thermotogati</taxon>
        <taxon>Deinococcota</taxon>
        <taxon>Deinococci</taxon>
        <taxon>Trueperales</taxon>
        <taxon>Trueperaceae</taxon>
        <taxon>Truepera</taxon>
        <taxon>environmental samples</taxon>
    </lineage>
</organism>
<feature type="domain" description="Enoyl reductase (ER)" evidence="4">
    <location>
        <begin position="71"/>
        <end position="384"/>
    </location>
</feature>
<dbReference type="Pfam" id="PF08240">
    <property type="entry name" value="ADH_N"/>
    <property type="match status" value="1"/>
</dbReference>
<dbReference type="CDD" id="cd08291">
    <property type="entry name" value="ETR_like_1"/>
    <property type="match status" value="1"/>
</dbReference>
<name>A0A6J4VKW2_9DEIN</name>
<dbReference type="Gene3D" id="3.40.50.720">
    <property type="entry name" value="NAD(P)-binding Rossmann-like Domain"/>
    <property type="match status" value="1"/>
</dbReference>
<dbReference type="InterPro" id="IPR020843">
    <property type="entry name" value="ER"/>
</dbReference>
<keyword evidence="2" id="KW-0560">Oxidoreductase</keyword>
<dbReference type="InterPro" id="IPR013149">
    <property type="entry name" value="ADH-like_C"/>
</dbReference>
<dbReference type="SMART" id="SM00829">
    <property type="entry name" value="PKS_ER"/>
    <property type="match status" value="1"/>
</dbReference>
<dbReference type="GO" id="GO:0070402">
    <property type="term" value="F:NADPH binding"/>
    <property type="evidence" value="ECO:0007669"/>
    <property type="project" value="TreeGrafter"/>
</dbReference>
<dbReference type="Pfam" id="PF00107">
    <property type="entry name" value="ADH_zinc_N"/>
    <property type="match status" value="1"/>
</dbReference>
<evidence type="ECO:0000256" key="1">
    <source>
        <dbReference type="ARBA" id="ARBA00022857"/>
    </source>
</evidence>
<dbReference type="PANTHER" id="PTHR48106:SF18">
    <property type="entry name" value="QUINONE OXIDOREDUCTASE PIG3"/>
    <property type="match status" value="1"/>
</dbReference>
<protein>
    <recommendedName>
        <fullName evidence="4">Enoyl reductase (ER) domain-containing protein</fullName>
    </recommendedName>
</protein>
<accession>A0A6J4VKW2</accession>
<dbReference type="SUPFAM" id="SSF50129">
    <property type="entry name" value="GroES-like"/>
    <property type="match status" value="1"/>
</dbReference>
<dbReference type="EMBL" id="CADCWP010000264">
    <property type="protein sequence ID" value="CAA9581718.1"/>
    <property type="molecule type" value="Genomic_DNA"/>
</dbReference>
<evidence type="ECO:0000256" key="2">
    <source>
        <dbReference type="ARBA" id="ARBA00023002"/>
    </source>
</evidence>
<dbReference type="SUPFAM" id="SSF51735">
    <property type="entry name" value="NAD(P)-binding Rossmann-fold domains"/>
    <property type="match status" value="1"/>
</dbReference>
<evidence type="ECO:0000256" key="3">
    <source>
        <dbReference type="SAM" id="MobiDB-lite"/>
    </source>
</evidence>
<dbReference type="InterPro" id="IPR013154">
    <property type="entry name" value="ADH-like_N"/>
</dbReference>
<gene>
    <name evidence="5" type="ORF">AVDCRST_MAG86-2867</name>
</gene>
<dbReference type="GO" id="GO:0016651">
    <property type="term" value="F:oxidoreductase activity, acting on NAD(P)H"/>
    <property type="evidence" value="ECO:0007669"/>
    <property type="project" value="TreeGrafter"/>
</dbReference>
<dbReference type="Gene3D" id="3.90.180.10">
    <property type="entry name" value="Medium-chain alcohol dehydrogenases, catalytic domain"/>
    <property type="match status" value="1"/>
</dbReference>
<proteinExistence type="predicted"/>
<dbReference type="InterPro" id="IPR036291">
    <property type="entry name" value="NAD(P)-bd_dom_sf"/>
</dbReference>
<keyword evidence="1" id="KW-0521">NADP</keyword>
<dbReference type="AlphaFoldDB" id="A0A6J4VKW2"/>
<dbReference type="InterPro" id="IPR011032">
    <property type="entry name" value="GroES-like_sf"/>
</dbReference>
<evidence type="ECO:0000259" key="4">
    <source>
        <dbReference type="SMART" id="SM00829"/>
    </source>
</evidence>
<dbReference type="PANTHER" id="PTHR48106">
    <property type="entry name" value="QUINONE OXIDOREDUCTASE PIG3-RELATED"/>
    <property type="match status" value="1"/>
</dbReference>
<evidence type="ECO:0000313" key="5">
    <source>
        <dbReference type="EMBL" id="CAA9581718.1"/>
    </source>
</evidence>
<feature type="region of interest" description="Disordered" evidence="3">
    <location>
        <begin position="1"/>
        <end position="25"/>
    </location>
</feature>
<reference evidence="5" key="1">
    <citation type="submission" date="2020-02" db="EMBL/GenBank/DDBJ databases">
        <authorList>
            <person name="Meier V. D."/>
        </authorList>
    </citation>
    <scope>NUCLEOTIDE SEQUENCE</scope>
    <source>
        <strain evidence="5">AVDCRST_MAG86</strain>
    </source>
</reference>
<sequence>MRVYREKKTLGASERNEGQDFVDHRSQDNPQRLHAAIVDPDAIALFVNAFSKGVPDLPAMMRALKLSAYDGLEALRLVEKPVPEPKAGQVLIKVEAAAVNPSDLMFIRGRYGFTKPLPTVPGFEASGRVVAGNGRYPRWLVGRRVACGVQGGEDGTWAEYVLVDAKGCIPLLPRVSFEQGASLLVNPFTAWALLEQAERGRHRAVVQTAAASALGQMVLRLAVRAELPMIHIVRRAEQVEALRALGAAVVLDSSAPGFNKALARHCNDLAATLALDAVAGDTPARLLRAMPPKSKVVVYGALSEQEVKLSPGELIFRDQGVEGFWLSSYLGSLSLPGLLYRALQVQRALATDLQTKVRSRIPLEEAVAGIRDYQERMTSGKILLTP</sequence>